<gene>
    <name evidence="6" type="ORF">BG011_009909</name>
</gene>
<dbReference type="PANTHER" id="PTHR47356:SF2">
    <property type="entry name" value="FAD-BINDING DOMAIN-CONTAINING PROTEIN-RELATED"/>
    <property type="match status" value="1"/>
</dbReference>
<dbReference type="Gene3D" id="3.50.50.60">
    <property type="entry name" value="FAD/NAD(P)-binding domain"/>
    <property type="match status" value="1"/>
</dbReference>
<comment type="similarity">
    <text evidence="1">Belongs to the paxM FAD-dependent monooxygenase family.</text>
</comment>
<evidence type="ECO:0000256" key="4">
    <source>
        <dbReference type="ARBA" id="ARBA00023002"/>
    </source>
</evidence>
<feature type="domain" description="FAD-binding" evidence="5">
    <location>
        <begin position="11"/>
        <end position="178"/>
    </location>
</feature>
<proteinExistence type="inferred from homology"/>
<dbReference type="InterPro" id="IPR002938">
    <property type="entry name" value="FAD-bd"/>
</dbReference>
<feature type="non-terminal residue" evidence="6">
    <location>
        <position position="1"/>
    </location>
</feature>
<keyword evidence="3" id="KW-0274">FAD</keyword>
<dbReference type="GO" id="GO:0071949">
    <property type="term" value="F:FAD binding"/>
    <property type="evidence" value="ECO:0007669"/>
    <property type="project" value="InterPro"/>
</dbReference>
<accession>A0A9P6PMM2</accession>
<dbReference type="InterPro" id="IPR050562">
    <property type="entry name" value="FAD_mOase_fung"/>
</dbReference>
<keyword evidence="4" id="KW-0560">Oxidoreductase</keyword>
<evidence type="ECO:0000256" key="1">
    <source>
        <dbReference type="ARBA" id="ARBA00007992"/>
    </source>
</evidence>
<protein>
    <recommendedName>
        <fullName evidence="5">FAD-binding domain-containing protein</fullName>
    </recommendedName>
</protein>
<dbReference type="SUPFAM" id="SSF51905">
    <property type="entry name" value="FAD/NAD(P)-binding domain"/>
    <property type="match status" value="1"/>
</dbReference>
<dbReference type="AlphaFoldDB" id="A0A9P6PMM2"/>
<dbReference type="GO" id="GO:0004497">
    <property type="term" value="F:monooxygenase activity"/>
    <property type="evidence" value="ECO:0007669"/>
    <property type="project" value="InterPro"/>
</dbReference>
<dbReference type="PRINTS" id="PR00420">
    <property type="entry name" value="RNGMNOXGNASE"/>
</dbReference>
<dbReference type="InterPro" id="IPR036188">
    <property type="entry name" value="FAD/NAD-bd_sf"/>
</dbReference>
<evidence type="ECO:0000256" key="3">
    <source>
        <dbReference type="ARBA" id="ARBA00022827"/>
    </source>
</evidence>
<dbReference type="OrthoDB" id="655030at2759"/>
<organism evidence="6 7">
    <name type="scientific">Mortierella polycephala</name>
    <dbReference type="NCBI Taxonomy" id="41804"/>
    <lineage>
        <taxon>Eukaryota</taxon>
        <taxon>Fungi</taxon>
        <taxon>Fungi incertae sedis</taxon>
        <taxon>Mucoromycota</taxon>
        <taxon>Mortierellomycotina</taxon>
        <taxon>Mortierellomycetes</taxon>
        <taxon>Mortierellales</taxon>
        <taxon>Mortierellaceae</taxon>
        <taxon>Mortierella</taxon>
    </lineage>
</organism>
<dbReference type="PANTHER" id="PTHR47356">
    <property type="entry name" value="FAD-DEPENDENT MONOOXYGENASE ASQG-RELATED"/>
    <property type="match status" value="1"/>
</dbReference>
<evidence type="ECO:0000313" key="6">
    <source>
        <dbReference type="EMBL" id="KAG0248798.1"/>
    </source>
</evidence>
<dbReference type="Proteomes" id="UP000726737">
    <property type="component" value="Unassembled WGS sequence"/>
</dbReference>
<keyword evidence="7" id="KW-1185">Reference proteome</keyword>
<evidence type="ECO:0000313" key="7">
    <source>
        <dbReference type="Proteomes" id="UP000726737"/>
    </source>
</evidence>
<evidence type="ECO:0000259" key="5">
    <source>
        <dbReference type="Pfam" id="PF01494"/>
    </source>
</evidence>
<evidence type="ECO:0000256" key="2">
    <source>
        <dbReference type="ARBA" id="ARBA00022630"/>
    </source>
</evidence>
<name>A0A9P6PMM2_9FUNG</name>
<reference evidence="6" key="1">
    <citation type="journal article" date="2020" name="Fungal Divers.">
        <title>Resolving the Mortierellaceae phylogeny through synthesis of multi-gene phylogenetics and phylogenomics.</title>
        <authorList>
            <person name="Vandepol N."/>
            <person name="Liber J."/>
            <person name="Desiro A."/>
            <person name="Na H."/>
            <person name="Kennedy M."/>
            <person name="Barry K."/>
            <person name="Grigoriev I.V."/>
            <person name="Miller A.N."/>
            <person name="O'Donnell K."/>
            <person name="Stajich J.E."/>
            <person name="Bonito G."/>
        </authorList>
    </citation>
    <scope>NUCLEOTIDE SEQUENCE</scope>
    <source>
        <strain evidence="6">KOD948</strain>
    </source>
</reference>
<keyword evidence="2" id="KW-0285">Flavoprotein</keyword>
<sequence>MPDTEPVKAPKVLIAGGGVAGLTMAILLEKAGMDYQVFERQGTIARPQGSAAALSFNIMPLMDQLGMLEELLSMSNTLDGTTIFKEDMEVIREIRLRNNKRSYGYDTLVTNRPDFHALLSSRVPKEKILLNKQIVALDQDSEGATITCADESTYTGDILIGADGVYSTVRELLYKELEKEGIPPKIEQEDPKILYMSVMGTTSPLNPSNFEGLDDHISHCDTIVGEERGLTWRYFTIPGNRICWRIDFQSSDMEAKHSEGWTNAEYNTFDVSTLPQEWRSHKLAIMGDLGDLFDNTPKENVSKVVLEEKGYDAWKHGRTVLIGDASHKILPNFVLNPVLDALVLANALFDMPTANQKFITKAFEEYYVERFPTGKKELTAPQQLNLVMAGKTWLDSAGRYCLLKLMPKYYREKSLEYYLSYRPQAVFLPRLENMGEIPMTPQRVSK</sequence>
<comment type="caution">
    <text evidence="6">The sequence shown here is derived from an EMBL/GenBank/DDBJ whole genome shotgun (WGS) entry which is preliminary data.</text>
</comment>
<dbReference type="Pfam" id="PF01494">
    <property type="entry name" value="FAD_binding_3"/>
    <property type="match status" value="1"/>
</dbReference>
<dbReference type="EMBL" id="JAAAJA010000921">
    <property type="protein sequence ID" value="KAG0248798.1"/>
    <property type="molecule type" value="Genomic_DNA"/>
</dbReference>